<dbReference type="EMBL" id="JAOJ01000002">
    <property type="protein sequence ID" value="EUA70786.1"/>
    <property type="molecule type" value="Genomic_DNA"/>
</dbReference>
<accession>X8DS04</accession>
<protein>
    <submittedName>
        <fullName evidence="2">Uncharacterized protein</fullName>
    </submittedName>
</protein>
<dbReference type="PATRIC" id="fig|1299321.3.peg.3509"/>
<organism evidence="2 3">
    <name type="scientific">Mycobacteroides abscessus subsp. bolletii 1513</name>
    <dbReference type="NCBI Taxonomy" id="1299321"/>
    <lineage>
        <taxon>Bacteria</taxon>
        <taxon>Bacillati</taxon>
        <taxon>Actinomycetota</taxon>
        <taxon>Actinomycetes</taxon>
        <taxon>Mycobacteriales</taxon>
        <taxon>Mycobacteriaceae</taxon>
        <taxon>Mycobacteroides</taxon>
        <taxon>Mycobacteroides abscessus</taxon>
    </lineage>
</organism>
<evidence type="ECO:0000313" key="3">
    <source>
        <dbReference type="Proteomes" id="UP000023351"/>
    </source>
</evidence>
<comment type="caution">
    <text evidence="2">The sequence shown here is derived from an EMBL/GenBank/DDBJ whole genome shotgun (WGS) entry which is preliminary data.</text>
</comment>
<dbReference type="AlphaFoldDB" id="X8DS04"/>
<evidence type="ECO:0000256" key="1">
    <source>
        <dbReference type="SAM" id="MobiDB-lite"/>
    </source>
</evidence>
<name>X8DS04_9MYCO</name>
<feature type="compositionally biased region" description="Basic and acidic residues" evidence="1">
    <location>
        <begin position="1"/>
        <end position="13"/>
    </location>
</feature>
<dbReference type="Proteomes" id="UP000023351">
    <property type="component" value="Unassembled WGS sequence"/>
</dbReference>
<feature type="region of interest" description="Disordered" evidence="1">
    <location>
        <begin position="1"/>
        <end position="43"/>
    </location>
</feature>
<proteinExistence type="predicted"/>
<reference evidence="2 3" key="1">
    <citation type="submission" date="2013-12" db="EMBL/GenBank/DDBJ databases">
        <authorList>
            <person name="Zelazny A."/>
            <person name="Olivier K."/>
            <person name="Holland S."/>
            <person name="Lenaerts A."/>
            <person name="Ordway D."/>
            <person name="DeGroote M.A."/>
            <person name="Parker T."/>
            <person name="Sizemore C."/>
            <person name="Tallon L.J."/>
            <person name="Sadzewicz L.K."/>
            <person name="Sengamalay N."/>
            <person name="Fraser C.M."/>
            <person name="Hine E."/>
            <person name="Shefchek K.A."/>
            <person name="Das S.P."/>
            <person name="Tettelin H."/>
        </authorList>
    </citation>
    <scope>NUCLEOTIDE SEQUENCE [LARGE SCALE GENOMIC DNA]</scope>
    <source>
        <strain evidence="2 3">1513</strain>
    </source>
</reference>
<evidence type="ECO:0000313" key="2">
    <source>
        <dbReference type="EMBL" id="EUA70786.1"/>
    </source>
</evidence>
<gene>
    <name evidence="2" type="ORF">I540_3650</name>
</gene>
<sequence length="55" mass="5903">MSKGSDDAGERRRPIPHAHARVLGGRTPPARRGPSATESKVDLGGSQFFGLFDRV</sequence>